<dbReference type="InterPro" id="IPR007393">
    <property type="entry name" value="YlxR_dom"/>
</dbReference>
<name>A0A935CES4_9MICO</name>
<gene>
    <name evidence="3" type="ORF">IPF40_04425</name>
    <name evidence="4" type="ORF">IPI13_05565</name>
    <name evidence="5" type="ORF">IPP00_01340</name>
</gene>
<dbReference type="InterPro" id="IPR037465">
    <property type="entry name" value="YlxR"/>
</dbReference>
<dbReference type="PANTHER" id="PTHR34215">
    <property type="entry name" value="BLL0784 PROTEIN"/>
    <property type="match status" value="1"/>
</dbReference>
<evidence type="ECO:0000313" key="6">
    <source>
        <dbReference type="Proteomes" id="UP000718281"/>
    </source>
</evidence>
<dbReference type="AlphaFoldDB" id="A0A935CES4"/>
<proteinExistence type="predicted"/>
<dbReference type="Proteomes" id="UP000718281">
    <property type="component" value="Unassembled WGS sequence"/>
</dbReference>
<dbReference type="Pfam" id="PF04296">
    <property type="entry name" value="YlxR"/>
    <property type="match status" value="1"/>
</dbReference>
<comment type="caution">
    <text evidence="3">The sequence shown here is derived from an EMBL/GenBank/DDBJ whole genome shotgun (WGS) entry which is preliminary data.</text>
</comment>
<dbReference type="PANTHER" id="PTHR34215:SF1">
    <property type="entry name" value="YLXR DOMAIN-CONTAINING PROTEIN"/>
    <property type="match status" value="1"/>
</dbReference>
<evidence type="ECO:0000313" key="7">
    <source>
        <dbReference type="Proteomes" id="UP000726105"/>
    </source>
</evidence>
<protein>
    <submittedName>
        <fullName evidence="3">YlxR family protein</fullName>
    </submittedName>
</protein>
<evidence type="ECO:0000313" key="4">
    <source>
        <dbReference type="EMBL" id="MBK7272645.1"/>
    </source>
</evidence>
<feature type="domain" description="YlxR" evidence="2">
    <location>
        <begin position="24"/>
        <end position="94"/>
    </location>
</feature>
<accession>A0A935CES4</accession>
<sequence>MGTDRTGLRSASFPYAAQQGSPVRTCVGCRRPDSWLVLVRVVAIVEAGHARLVPDVRHRLPGRGAWLHPETACLEVAVRKRAFGRALRLQVPADAAALTAYLRDLVPPLEPTMSEQPQGGLDADEHAMSTQQ</sequence>
<dbReference type="Gene3D" id="3.30.1230.10">
    <property type="entry name" value="YlxR-like"/>
    <property type="match status" value="1"/>
</dbReference>
<dbReference type="InterPro" id="IPR035931">
    <property type="entry name" value="YlxR-like_sf"/>
</dbReference>
<dbReference type="Proteomes" id="UP000726105">
    <property type="component" value="Unassembled WGS sequence"/>
</dbReference>
<evidence type="ECO:0000259" key="2">
    <source>
        <dbReference type="Pfam" id="PF04296"/>
    </source>
</evidence>
<dbReference type="EMBL" id="JADKGK010000004">
    <property type="protein sequence ID" value="MBL0002687.1"/>
    <property type="molecule type" value="Genomic_DNA"/>
</dbReference>
<reference evidence="6 7" key="1">
    <citation type="submission" date="2020-10" db="EMBL/GenBank/DDBJ databases">
        <title>Connecting structure to function with the recovery of over 1000 high-quality activated sludge metagenome-assembled genomes encoding full-length rRNA genes using long-read sequencing.</title>
        <authorList>
            <person name="Singleton C.M."/>
            <person name="Petriglieri F."/>
            <person name="Kristensen J.M."/>
            <person name="Kirkegaard R.H."/>
            <person name="Michaelsen T.Y."/>
            <person name="Andersen M.H."/>
            <person name="Karst S.M."/>
            <person name="Dueholm M.S."/>
            <person name="Nielsen P.H."/>
            <person name="Albertsen M."/>
        </authorList>
    </citation>
    <scope>NUCLEOTIDE SEQUENCE [LARGE SCALE GENOMIC DNA]</scope>
    <source>
        <strain evidence="3">AalE_18-Q3-R2-46_BAT3C.188</strain>
        <strain evidence="4">Ega_18-Q3-R5-49_MAXAC.001</strain>
        <strain evidence="5">Ribe_18-Q3-R11-54_MAXAC.001</strain>
    </source>
</reference>
<evidence type="ECO:0000256" key="1">
    <source>
        <dbReference type="SAM" id="MobiDB-lite"/>
    </source>
</evidence>
<evidence type="ECO:0000313" key="5">
    <source>
        <dbReference type="EMBL" id="MBL0002687.1"/>
    </source>
</evidence>
<feature type="compositionally biased region" description="Basic and acidic residues" evidence="1">
    <location>
        <begin position="123"/>
        <end position="132"/>
    </location>
</feature>
<dbReference type="Proteomes" id="UP000886632">
    <property type="component" value="Unassembled WGS sequence"/>
</dbReference>
<evidence type="ECO:0000313" key="3">
    <source>
        <dbReference type="EMBL" id="MBK6300321.1"/>
    </source>
</evidence>
<dbReference type="EMBL" id="JADIXZ010000003">
    <property type="protein sequence ID" value="MBK6300321.1"/>
    <property type="molecule type" value="Genomic_DNA"/>
</dbReference>
<feature type="region of interest" description="Disordered" evidence="1">
    <location>
        <begin position="109"/>
        <end position="132"/>
    </location>
</feature>
<dbReference type="EMBL" id="JADJIB010000002">
    <property type="protein sequence ID" value="MBK7272645.1"/>
    <property type="molecule type" value="Genomic_DNA"/>
</dbReference>
<dbReference type="SUPFAM" id="SSF64376">
    <property type="entry name" value="YlxR-like"/>
    <property type="match status" value="1"/>
</dbReference>
<organism evidence="3 6">
    <name type="scientific">Candidatus Phosphoribacter hodrii</name>
    <dbReference type="NCBI Taxonomy" id="2953743"/>
    <lineage>
        <taxon>Bacteria</taxon>
        <taxon>Bacillati</taxon>
        <taxon>Actinomycetota</taxon>
        <taxon>Actinomycetes</taxon>
        <taxon>Micrococcales</taxon>
        <taxon>Dermatophilaceae</taxon>
        <taxon>Candidatus Phosphoribacter</taxon>
    </lineage>
</organism>